<dbReference type="GO" id="GO:0009289">
    <property type="term" value="C:pilus"/>
    <property type="evidence" value="ECO:0007669"/>
    <property type="project" value="UniProtKB-SubCell"/>
</dbReference>
<evidence type="ECO:0000256" key="2">
    <source>
        <dbReference type="ARBA" id="ARBA00006671"/>
    </source>
</evidence>
<dbReference type="InterPro" id="IPR008966">
    <property type="entry name" value="Adhesion_dom_sf"/>
</dbReference>
<comment type="similarity">
    <text evidence="2">Belongs to the fimbrial protein family.</text>
</comment>
<dbReference type="InterPro" id="IPR036937">
    <property type="entry name" value="Adhesion_dom_fimbrial_sf"/>
</dbReference>
<comment type="subcellular location">
    <subcellularLocation>
        <location evidence="1">Fimbrium</location>
    </subcellularLocation>
</comment>
<evidence type="ECO:0000256" key="1">
    <source>
        <dbReference type="ARBA" id="ARBA00004561"/>
    </source>
</evidence>
<comment type="caution">
    <text evidence="6">The sequence shown here is derived from an EMBL/GenBank/DDBJ whole genome shotgun (WGS) entry which is preliminary data.</text>
</comment>
<dbReference type="InterPro" id="IPR017014">
    <property type="entry name" value="Fimbrial-like_YadC"/>
</dbReference>
<dbReference type="NCBIfam" id="NF007268">
    <property type="entry name" value="PRK09723.1-2"/>
    <property type="match status" value="1"/>
</dbReference>
<accession>A0A236EZY8</accession>
<reference evidence="6" key="1">
    <citation type="submission" date="2018-06" db="EMBL/GenBank/DDBJ databases">
        <authorList>
            <person name="Ashton P.M."/>
            <person name="Dallman T."/>
            <person name="Nair S."/>
            <person name="De Pinna E."/>
            <person name="Peters T."/>
            <person name="Grant K."/>
        </authorList>
    </citation>
    <scope>NUCLEOTIDE SEQUENCE [LARGE SCALE GENOMIC DNA]</scope>
    <source>
        <strain evidence="6">462023</strain>
    </source>
</reference>
<evidence type="ECO:0000259" key="5">
    <source>
        <dbReference type="Pfam" id="PF00419"/>
    </source>
</evidence>
<dbReference type="InterPro" id="IPR000259">
    <property type="entry name" value="Adhesion_dom_fimbrial"/>
</dbReference>
<proteinExistence type="inferred from homology"/>
<evidence type="ECO:0000256" key="3">
    <source>
        <dbReference type="ARBA" id="ARBA00022729"/>
    </source>
</evidence>
<name>A0A236EZY8_ECOLX</name>
<dbReference type="Proteomes" id="UP000885382">
    <property type="component" value="Unassembled WGS sequence"/>
</dbReference>
<protein>
    <submittedName>
        <fullName evidence="6">Fimbrial-like adhesin</fullName>
    </submittedName>
</protein>
<gene>
    <name evidence="6" type="ORF">DNX30_02440</name>
</gene>
<dbReference type="SUPFAM" id="SSF49401">
    <property type="entry name" value="Bacterial adhesins"/>
    <property type="match status" value="1"/>
</dbReference>
<dbReference type="GO" id="GO:0043709">
    <property type="term" value="P:cell adhesion involved in single-species biofilm formation"/>
    <property type="evidence" value="ECO:0007669"/>
    <property type="project" value="TreeGrafter"/>
</dbReference>
<sequence>MTATITAVDGGVKMKTFFRYFLFLILCLSCYTASAGTDDFVGYVVGNNYGVGPSDQKWRETGPNGDVTVVFRYGTSTNNLVFYKPTQLGPTGVKLHWSQLDTASGGGFLYCNRSNNTSGGAMRIENAMVDSGKRYGNHKLFNTSVPGLYYTILISNMWSAYGTVTNVSSPGIYIGDSAEQYFSWYNPSESILYQSCNNANTSSKYWAVGGIYQNLTIEFYTDTNFDPTVTQQVSLSRSSNYLYSFKAYGAGIGINEHSYFLRVDFDLLNIKLSNPTCFTAMLSGTSVTGSTVKMGEYSEAQIRNGATPVPFDISLQNCVRVTNIETKLVSTKVGTENRQLLGNTLTGNGAAKGVGVLIEGLANSKSALMILKPNDSTSVYKDNTGQTQNNDSDAIYPEDDGITYPLHFQATLKQDGNIAIEPGEFKATSTFQVTYP</sequence>
<evidence type="ECO:0000313" key="6">
    <source>
        <dbReference type="EMBL" id="MJL91633.1"/>
    </source>
</evidence>
<dbReference type="NCBIfam" id="NF007267">
    <property type="entry name" value="PRK09723.1-1"/>
    <property type="match status" value="1"/>
</dbReference>
<keyword evidence="3" id="KW-0732">Signal</keyword>
<keyword evidence="4" id="KW-0281">Fimbrium</keyword>
<feature type="domain" description="Fimbrial-type adhesion" evidence="5">
    <location>
        <begin position="289"/>
        <end position="435"/>
    </location>
</feature>
<dbReference type="Pfam" id="PF00419">
    <property type="entry name" value="Fimbrial"/>
    <property type="match status" value="1"/>
</dbReference>
<dbReference type="Gene3D" id="2.60.40.1090">
    <property type="entry name" value="Fimbrial-type adhesion domain"/>
    <property type="match status" value="1"/>
</dbReference>
<dbReference type="EMBL" id="RTJF01000002">
    <property type="protein sequence ID" value="MJL91633.1"/>
    <property type="molecule type" value="Genomic_DNA"/>
</dbReference>
<dbReference type="PANTHER" id="PTHR33420:SF12">
    <property type="entry name" value="FIMBRIN-LIKE PROTEIN FIMI-RELATED"/>
    <property type="match status" value="1"/>
</dbReference>
<dbReference type="PIRSF" id="PIRSF033053">
    <property type="entry name" value="UCP033503_fimbr"/>
    <property type="match status" value="1"/>
</dbReference>
<dbReference type="InterPro" id="IPR050263">
    <property type="entry name" value="Bact_Fimbrial_Adh_Pro"/>
</dbReference>
<evidence type="ECO:0000256" key="4">
    <source>
        <dbReference type="ARBA" id="ARBA00023263"/>
    </source>
</evidence>
<dbReference type="PANTHER" id="PTHR33420">
    <property type="entry name" value="FIMBRIAL SUBUNIT ELFA-RELATED"/>
    <property type="match status" value="1"/>
</dbReference>
<organism evidence="6">
    <name type="scientific">Escherichia coli</name>
    <dbReference type="NCBI Taxonomy" id="562"/>
    <lineage>
        <taxon>Bacteria</taxon>
        <taxon>Pseudomonadati</taxon>
        <taxon>Pseudomonadota</taxon>
        <taxon>Gammaproteobacteria</taxon>
        <taxon>Enterobacterales</taxon>
        <taxon>Enterobacteriaceae</taxon>
        <taxon>Escherichia</taxon>
    </lineage>
</organism>
<dbReference type="AlphaFoldDB" id="A0A236EZY8"/>